<evidence type="ECO:0000313" key="5">
    <source>
        <dbReference type="EMBL" id="OJH38962.1"/>
    </source>
</evidence>
<reference evidence="5 6" key="2">
    <citation type="submission" date="2016-12" db="EMBL/GenBank/DDBJ databases">
        <title>Draft Genome Sequence of Cystobacter ferrugineus Strain Cbfe23.</title>
        <authorList>
            <person name="Akbar S."/>
            <person name="Dowd S.E."/>
            <person name="Stevens D.C."/>
        </authorList>
    </citation>
    <scope>NUCLEOTIDE SEQUENCE [LARGE SCALE GENOMIC DNA]</scope>
    <source>
        <strain evidence="5 6">Cbfe23</strain>
    </source>
</reference>
<protein>
    <submittedName>
        <fullName evidence="5">Spore coat protein</fullName>
    </submittedName>
</protein>
<name>A0A1L9B9N6_9BACT</name>
<dbReference type="PANTHER" id="PTHR11527">
    <property type="entry name" value="HEAT-SHOCK PROTEIN 20 FAMILY MEMBER"/>
    <property type="match status" value="1"/>
</dbReference>
<dbReference type="Gene3D" id="2.60.40.790">
    <property type="match status" value="1"/>
</dbReference>
<dbReference type="SUPFAM" id="SSF49764">
    <property type="entry name" value="HSP20-like chaperones"/>
    <property type="match status" value="1"/>
</dbReference>
<evidence type="ECO:0000259" key="4">
    <source>
        <dbReference type="PROSITE" id="PS01031"/>
    </source>
</evidence>
<feature type="region of interest" description="Disordered" evidence="3">
    <location>
        <begin position="1"/>
        <end position="22"/>
    </location>
</feature>
<dbReference type="STRING" id="83449.BON30_22400"/>
<proteinExistence type="inferred from homology"/>
<dbReference type="RefSeq" id="WP_071900400.1">
    <property type="nucleotide sequence ID" value="NZ_MPIN01000005.1"/>
</dbReference>
<accession>A0A1L9B9N6</accession>
<dbReference type="Proteomes" id="UP000182229">
    <property type="component" value="Unassembled WGS sequence"/>
</dbReference>
<dbReference type="InterPro" id="IPR008978">
    <property type="entry name" value="HSP20-like_chaperone"/>
</dbReference>
<feature type="domain" description="SHSP" evidence="4">
    <location>
        <begin position="49"/>
        <end position="161"/>
    </location>
</feature>
<evidence type="ECO:0000256" key="2">
    <source>
        <dbReference type="RuleBase" id="RU003616"/>
    </source>
</evidence>
<dbReference type="OrthoDB" id="9811615at2"/>
<dbReference type="EMBL" id="MPIN01000005">
    <property type="protein sequence ID" value="OJH38962.1"/>
    <property type="molecule type" value="Genomic_DNA"/>
</dbReference>
<dbReference type="CDD" id="cd06464">
    <property type="entry name" value="ACD_sHsps-like"/>
    <property type="match status" value="1"/>
</dbReference>
<dbReference type="InterPro" id="IPR002068">
    <property type="entry name" value="A-crystallin/Hsp20_dom"/>
</dbReference>
<sequence>MSDLPVRRGSGTSSLGRWPRTADPFEQMRELMGFDPLEQMERLMGSDRSWGLSFNPAFEVKETKDSYIFKADLPGIRDEDLEISLTGDRLTISGKRENEKKEESDRFYAYERSFGSFSRSFTLPEGVDAEHCSADLKDGVLNLRLPKVPEVQPKRIQVSGGSQDKGKVKA</sequence>
<evidence type="ECO:0000313" key="6">
    <source>
        <dbReference type="Proteomes" id="UP000182229"/>
    </source>
</evidence>
<keyword evidence="5" id="KW-0167">Capsid protein</keyword>
<evidence type="ECO:0000256" key="3">
    <source>
        <dbReference type="SAM" id="MobiDB-lite"/>
    </source>
</evidence>
<keyword evidence="6" id="KW-1185">Reference proteome</keyword>
<comment type="similarity">
    <text evidence="1 2">Belongs to the small heat shock protein (HSP20) family.</text>
</comment>
<dbReference type="InterPro" id="IPR031107">
    <property type="entry name" value="Small_HSP"/>
</dbReference>
<reference evidence="6" key="1">
    <citation type="submission" date="2016-11" db="EMBL/GenBank/DDBJ databases">
        <authorList>
            <person name="Shukria A."/>
            <person name="Stevens D.C."/>
        </authorList>
    </citation>
    <scope>NUCLEOTIDE SEQUENCE [LARGE SCALE GENOMIC DNA]</scope>
    <source>
        <strain evidence="6">Cbfe23</strain>
    </source>
</reference>
<organism evidence="5 6">
    <name type="scientific">Cystobacter ferrugineus</name>
    <dbReference type="NCBI Taxonomy" id="83449"/>
    <lineage>
        <taxon>Bacteria</taxon>
        <taxon>Pseudomonadati</taxon>
        <taxon>Myxococcota</taxon>
        <taxon>Myxococcia</taxon>
        <taxon>Myxococcales</taxon>
        <taxon>Cystobacterineae</taxon>
        <taxon>Archangiaceae</taxon>
        <taxon>Cystobacter</taxon>
    </lineage>
</organism>
<dbReference type="PROSITE" id="PS01031">
    <property type="entry name" value="SHSP"/>
    <property type="match status" value="1"/>
</dbReference>
<evidence type="ECO:0000256" key="1">
    <source>
        <dbReference type="PROSITE-ProRule" id="PRU00285"/>
    </source>
</evidence>
<dbReference type="AlphaFoldDB" id="A0A1L9B9N6"/>
<dbReference type="Pfam" id="PF00011">
    <property type="entry name" value="HSP20"/>
    <property type="match status" value="1"/>
</dbReference>
<gene>
    <name evidence="5" type="ORF">BON30_22400</name>
</gene>
<keyword evidence="5" id="KW-0946">Virion</keyword>
<comment type="caution">
    <text evidence="5">The sequence shown here is derived from an EMBL/GenBank/DDBJ whole genome shotgun (WGS) entry which is preliminary data.</text>
</comment>